<protein>
    <submittedName>
        <fullName evidence="3">Inositol 2-dehydrogenase</fullName>
    </submittedName>
</protein>
<dbReference type="Gene3D" id="3.40.50.720">
    <property type="entry name" value="NAD(P)-binding Rossmann-like Domain"/>
    <property type="match status" value="1"/>
</dbReference>
<dbReference type="InterPro" id="IPR043906">
    <property type="entry name" value="Gfo/Idh/MocA_OxRdtase_bact_C"/>
</dbReference>
<evidence type="ECO:0000313" key="4">
    <source>
        <dbReference type="Proteomes" id="UP000346198"/>
    </source>
</evidence>
<dbReference type="EMBL" id="CAAHFH010000002">
    <property type="protein sequence ID" value="VGO22722.1"/>
    <property type="molecule type" value="Genomic_DNA"/>
</dbReference>
<reference evidence="3 4" key="1">
    <citation type="submission" date="2019-04" db="EMBL/GenBank/DDBJ databases">
        <authorList>
            <person name="Van Vliet M D."/>
        </authorList>
    </citation>
    <scope>NUCLEOTIDE SEQUENCE [LARGE SCALE GENOMIC DNA]</scope>
    <source>
        <strain evidence="3 4">F21</strain>
    </source>
</reference>
<dbReference type="PANTHER" id="PTHR43818:SF10">
    <property type="entry name" value="NADH-DEPENDENT DEHYDROGENASE-RELATED"/>
    <property type="match status" value="1"/>
</dbReference>
<keyword evidence="4" id="KW-1185">Reference proteome</keyword>
<name>A0A6C2UQZ0_9BACT</name>
<organism evidence="3 4">
    <name type="scientific">Pontiella sulfatireligans</name>
    <dbReference type="NCBI Taxonomy" id="2750658"/>
    <lineage>
        <taxon>Bacteria</taxon>
        <taxon>Pseudomonadati</taxon>
        <taxon>Kiritimatiellota</taxon>
        <taxon>Kiritimatiellia</taxon>
        <taxon>Kiritimatiellales</taxon>
        <taxon>Pontiellaceae</taxon>
        <taxon>Pontiella</taxon>
    </lineage>
</organism>
<dbReference type="InterPro" id="IPR000683">
    <property type="entry name" value="Gfo/Idh/MocA-like_OxRdtase_N"/>
</dbReference>
<evidence type="ECO:0000259" key="1">
    <source>
        <dbReference type="Pfam" id="PF01408"/>
    </source>
</evidence>
<dbReference type="InterPro" id="IPR050463">
    <property type="entry name" value="Gfo/Idh/MocA_oxidrdct_glycsds"/>
</dbReference>
<gene>
    <name evidence="3" type="primary">iolG_5</name>
    <name evidence="3" type="ORF">SCARR_04818</name>
</gene>
<dbReference type="InterPro" id="IPR036291">
    <property type="entry name" value="NAD(P)-bd_dom_sf"/>
</dbReference>
<dbReference type="AlphaFoldDB" id="A0A6C2UQZ0"/>
<dbReference type="RefSeq" id="WP_136064303.1">
    <property type="nucleotide sequence ID" value="NZ_CAAHFH010000002.1"/>
</dbReference>
<feature type="domain" description="Gfo/Idh/MocA-like oxidoreductase bacterial type C-terminal" evidence="2">
    <location>
        <begin position="184"/>
        <end position="282"/>
    </location>
</feature>
<proteinExistence type="predicted"/>
<dbReference type="GO" id="GO:0000166">
    <property type="term" value="F:nucleotide binding"/>
    <property type="evidence" value="ECO:0007669"/>
    <property type="project" value="InterPro"/>
</dbReference>
<evidence type="ECO:0000313" key="3">
    <source>
        <dbReference type="EMBL" id="VGO22722.1"/>
    </source>
</evidence>
<sequence length="447" mass="49450">MITDTKRRTFLASTIATGAGLTLLPSGTLAGNGAGAKLNIALIGAYGRAAQHYKNLHTQNIVAICDVNADNMAKAAKQFPKAKQYIDWRKCLDQKDIEAVVICTPDHHHAFISIWAMNRGLHVYCEKPLGDCVMEARAVREVYLKNKNKLATQQGTQRHANPNYDRVAELVKGGAIGELKDVHAWGSRWHKETAYRPAAGPAPSTIDWEQWIGPTQMHPYNPEYFQPTRGPGSGCLQWNIYQDFGSWQVGDMGSHVMDLAWNAIDADRPTNIKADGDAPNAEVNPSAMRAIFEMPANDWRDEIRLVWYQGGPMPKSPLKALDLTKIGHGVMFKGSKGVIVSDFNNRMLIPLGKDTDMTYYKSPTPDQVAPPIGDFQQQWFNACKGDLKTCCDFDYSGRMVETLMLGLAAHQAGKELEYDAKTGTITNDPAANALLTKPYREGWVLNG</sequence>
<feature type="domain" description="Gfo/Idh/MocA-like oxidoreductase N-terminal" evidence="1">
    <location>
        <begin position="38"/>
        <end position="150"/>
    </location>
</feature>
<dbReference type="InterPro" id="IPR006311">
    <property type="entry name" value="TAT_signal"/>
</dbReference>
<dbReference type="PANTHER" id="PTHR43818">
    <property type="entry name" value="BCDNA.GH03377"/>
    <property type="match status" value="1"/>
</dbReference>
<dbReference type="Pfam" id="PF01408">
    <property type="entry name" value="GFO_IDH_MocA"/>
    <property type="match status" value="1"/>
</dbReference>
<accession>A0A6C2UQZ0</accession>
<dbReference type="SUPFAM" id="SSF51735">
    <property type="entry name" value="NAD(P)-binding Rossmann-fold domains"/>
    <property type="match status" value="1"/>
</dbReference>
<dbReference type="PROSITE" id="PS51318">
    <property type="entry name" value="TAT"/>
    <property type="match status" value="1"/>
</dbReference>
<dbReference type="Pfam" id="PF19051">
    <property type="entry name" value="GFO_IDH_MocA_C2"/>
    <property type="match status" value="1"/>
</dbReference>
<dbReference type="Proteomes" id="UP000346198">
    <property type="component" value="Unassembled WGS sequence"/>
</dbReference>
<dbReference type="Gene3D" id="3.30.360.10">
    <property type="entry name" value="Dihydrodipicolinate Reductase, domain 2"/>
    <property type="match status" value="1"/>
</dbReference>
<evidence type="ECO:0000259" key="2">
    <source>
        <dbReference type="Pfam" id="PF19051"/>
    </source>
</evidence>
<dbReference type="SUPFAM" id="SSF55347">
    <property type="entry name" value="Glyceraldehyde-3-phosphate dehydrogenase-like, C-terminal domain"/>
    <property type="match status" value="1"/>
</dbReference>